<keyword evidence="4" id="KW-1185">Reference proteome</keyword>
<accession>A0A0M9AST0</accession>
<proteinExistence type="inferred from homology"/>
<protein>
    <submittedName>
        <fullName evidence="3">Universal stress protein</fullName>
    </submittedName>
</protein>
<evidence type="ECO:0000259" key="2">
    <source>
        <dbReference type="Pfam" id="PF00582"/>
    </source>
</evidence>
<dbReference type="Proteomes" id="UP000037747">
    <property type="component" value="Unassembled WGS sequence"/>
</dbReference>
<comment type="caution">
    <text evidence="3">The sequence shown here is derived from an EMBL/GenBank/DDBJ whole genome shotgun (WGS) entry which is preliminary data.</text>
</comment>
<dbReference type="PATRIC" id="fig|1705389.3.peg.3290"/>
<reference evidence="3 4" key="1">
    <citation type="submission" date="2015-08" db="EMBL/GenBank/DDBJ databases">
        <title>Genomes of Isolates from Cabo Rojo, PR.</title>
        <authorList>
            <person name="Sanchez-Nieves R.L."/>
            <person name="Montalvo-Rodriguez R."/>
        </authorList>
    </citation>
    <scope>NUCLEOTIDE SEQUENCE [LARGE SCALE GENOMIC DNA]</scope>
    <source>
        <strain evidence="3 4">5</strain>
    </source>
</reference>
<comment type="similarity">
    <text evidence="1">Belongs to the universal stress protein A family.</text>
</comment>
<feature type="domain" description="UspA" evidence="2">
    <location>
        <begin position="1"/>
        <end position="142"/>
    </location>
</feature>
<dbReference type="Pfam" id="PF00582">
    <property type="entry name" value="Usp"/>
    <property type="match status" value="1"/>
</dbReference>
<dbReference type="AlphaFoldDB" id="A0A0M9AST0"/>
<dbReference type="InterPro" id="IPR014729">
    <property type="entry name" value="Rossmann-like_a/b/a_fold"/>
</dbReference>
<dbReference type="STRING" id="1765655.AMR74_06575"/>
<dbReference type="SUPFAM" id="SSF52402">
    <property type="entry name" value="Adenine nucleotide alpha hydrolases-like"/>
    <property type="match status" value="1"/>
</dbReference>
<dbReference type="EMBL" id="LIST01000002">
    <property type="protein sequence ID" value="KOX97085.1"/>
    <property type="molecule type" value="Genomic_DNA"/>
</dbReference>
<sequence>MIDRILVPMDDSDHAERALEYALENFPDADVTVVHVVGAPSMMMGEAASLALADDFEAAAAERAEGVFERARALATDRGREVDTVVGVGHPARNIVDRAEGYDTVVIGAHGADRGRATRRFLVGNVAETVSKRAPVPVVLVR</sequence>
<evidence type="ECO:0000313" key="4">
    <source>
        <dbReference type="Proteomes" id="UP000037747"/>
    </source>
</evidence>
<evidence type="ECO:0000256" key="1">
    <source>
        <dbReference type="ARBA" id="ARBA00008791"/>
    </source>
</evidence>
<dbReference type="PRINTS" id="PR01438">
    <property type="entry name" value="UNVRSLSTRESS"/>
</dbReference>
<dbReference type="RefSeq" id="WP_053771260.1">
    <property type="nucleotide sequence ID" value="NZ_LIST01000002.1"/>
</dbReference>
<dbReference type="PANTHER" id="PTHR46268">
    <property type="entry name" value="STRESS RESPONSE PROTEIN NHAX"/>
    <property type="match status" value="1"/>
</dbReference>
<dbReference type="PANTHER" id="PTHR46268:SF6">
    <property type="entry name" value="UNIVERSAL STRESS PROTEIN UP12"/>
    <property type="match status" value="1"/>
</dbReference>
<dbReference type="InterPro" id="IPR006016">
    <property type="entry name" value="UspA"/>
</dbReference>
<gene>
    <name evidence="3" type="ORF">AMR74_06575</name>
</gene>
<dbReference type="Gene3D" id="3.40.50.620">
    <property type="entry name" value="HUPs"/>
    <property type="match status" value="1"/>
</dbReference>
<dbReference type="CDD" id="cd00293">
    <property type="entry name" value="USP-like"/>
    <property type="match status" value="1"/>
</dbReference>
<dbReference type="OrthoDB" id="105697at2157"/>
<evidence type="ECO:0000313" key="3">
    <source>
        <dbReference type="EMBL" id="KOX97085.1"/>
    </source>
</evidence>
<name>A0A0M9AST0_9EURY</name>
<organism evidence="3 4">
    <name type="scientific">Halorubrum tropicale</name>
    <dbReference type="NCBI Taxonomy" id="1765655"/>
    <lineage>
        <taxon>Archaea</taxon>
        <taxon>Methanobacteriati</taxon>
        <taxon>Methanobacteriota</taxon>
        <taxon>Stenosarchaea group</taxon>
        <taxon>Halobacteria</taxon>
        <taxon>Halobacteriales</taxon>
        <taxon>Haloferacaceae</taxon>
        <taxon>Halorubrum</taxon>
    </lineage>
</organism>
<dbReference type="InterPro" id="IPR006015">
    <property type="entry name" value="Universal_stress_UspA"/>
</dbReference>